<organism>
    <name type="scientific">Ixodes scapularis</name>
    <name type="common">Black-legged tick</name>
    <name type="synonym">Deer tick</name>
    <dbReference type="NCBI Taxonomy" id="6945"/>
    <lineage>
        <taxon>Eukaryota</taxon>
        <taxon>Metazoa</taxon>
        <taxon>Ecdysozoa</taxon>
        <taxon>Arthropoda</taxon>
        <taxon>Chelicerata</taxon>
        <taxon>Arachnida</taxon>
        <taxon>Acari</taxon>
        <taxon>Parasitiformes</taxon>
        <taxon>Ixodida</taxon>
        <taxon>Ixodoidea</taxon>
        <taxon>Ixodidae</taxon>
        <taxon>Ixodinae</taxon>
        <taxon>Ixodes</taxon>
    </lineage>
</organism>
<dbReference type="EMBL" id="ABJB010517523">
    <property type="status" value="NOT_ANNOTATED_CDS"/>
    <property type="molecule type" value="Genomic_DNA"/>
</dbReference>
<evidence type="ECO:0000313" key="2">
    <source>
        <dbReference type="EMBL" id="EEC06153.1"/>
    </source>
</evidence>
<accession>B7PHT1</accession>
<dbReference type="VEuPathDB" id="VectorBase:ISCP_005197"/>
<evidence type="ECO:0000256" key="1">
    <source>
        <dbReference type="SAM" id="Coils"/>
    </source>
</evidence>
<dbReference type="OrthoDB" id="6480675at2759"/>
<dbReference type="EnsemblMetazoa" id="ISCW004477-RA">
    <property type="protein sequence ID" value="ISCW004477-PA"/>
    <property type="gene ID" value="ISCW004477"/>
</dbReference>
<keyword evidence="4" id="KW-1185">Reference proteome</keyword>
<proteinExistence type="evidence at protein level"/>
<gene>
    <name evidence="2" type="ORF">IscW_ISCW004477</name>
</gene>
<dbReference type="VEuPathDB" id="VectorBase:ISCI004477"/>
<dbReference type="STRING" id="6945.B7PHT1"/>
<keyword evidence="5" id="KW-1267">Proteomics identification</keyword>
<protein>
    <submittedName>
        <fullName evidence="2 3">Uncharacterized protein</fullName>
    </submittedName>
</protein>
<dbReference type="InParanoid" id="B7PHT1"/>
<reference evidence="2 4" key="1">
    <citation type="submission" date="2008-03" db="EMBL/GenBank/DDBJ databases">
        <title>Annotation of Ixodes scapularis.</title>
        <authorList>
            <consortium name="Ixodes scapularis Genome Project Consortium"/>
            <person name="Caler E."/>
            <person name="Hannick L.I."/>
            <person name="Bidwell S."/>
            <person name="Joardar V."/>
            <person name="Thiagarajan M."/>
            <person name="Amedeo P."/>
            <person name="Galinsky K.J."/>
            <person name="Schobel S."/>
            <person name="Inman J."/>
            <person name="Hostetler J."/>
            <person name="Miller J."/>
            <person name="Hammond M."/>
            <person name="Megy K."/>
            <person name="Lawson D."/>
            <person name="Kodira C."/>
            <person name="Sutton G."/>
            <person name="Meyer J."/>
            <person name="Hill C.A."/>
            <person name="Birren B."/>
            <person name="Nene V."/>
            <person name="Collins F."/>
            <person name="Alarcon-Chaidez F."/>
            <person name="Wikel S."/>
            <person name="Strausberg R."/>
        </authorList>
    </citation>
    <scope>NUCLEOTIDE SEQUENCE [LARGE SCALE GENOMIC DNA]</scope>
    <source>
        <strain evidence="4">Wikel</strain>
        <strain evidence="2">Wikel colony</strain>
    </source>
</reference>
<sequence>MNTAAVRINALGLCKCALEFPAFFFDTRLQLKNKMADHDELLQAHRNERKELQGRAAPQRPTTAQFEACFRRLQSVPFPANNIASLHLHEFLAGCAGRHGLAEDALLLSLATCAAHLMALSDSALHLSAAWRERPVLWSAVLVPRAHTCRNFAWTLQGLLCRLHGELSAPGPPPLVVDALASHEFPRLIKRGGPVAGMHTSLEPVRTLYSAVGSSVFSQVALGVPVLSPPPADGKSQSVADIRYNVCCVAEPASFHAAVSPKLGDGGSFEECLWPVLLLCCCRERTVDLSTLDDAADDKLEQLLRTIANAHRRPVTYRLSADARSVLPQILAKFKRLSSTWNCKIALFRAASSQVLRLAVALFVLDGCLSYAVRSETREYEIPAAHLWEAHDVVMHSLRLKAELLERPLRDDVFGSCVRSIAGHGGAQHMSISADGTNGVDLGVAQVLRLPQHEMDYDRAPVQLPREISVSLVRSPARDSRDNDGHDSLPADSLVALSSIVPESEEEFVDKFRYKIRRLLISGKALLTPTLVAQMKYVSVPDATGKPRYPTQAAALFLERVAALGFGTMLTRHDSHSKKLLFRKTEHPQLGPRQLQLLQGLRVTREQYTQGCQRHQAIPHWETGAGLRVHLAPVVPVAPAAPTPTVKQQVAGSSE</sequence>
<dbReference type="PaxDb" id="6945-B7PHT1"/>
<reference evidence="3" key="2">
    <citation type="submission" date="2020-05" db="UniProtKB">
        <authorList>
            <consortium name="EnsemblMetazoa"/>
        </authorList>
    </citation>
    <scope>IDENTIFICATION</scope>
    <source>
        <strain evidence="3">wikel</strain>
    </source>
</reference>
<dbReference type="VEuPathDB" id="VectorBase:ISCW004477"/>
<evidence type="ECO:0007829" key="5">
    <source>
        <dbReference type="PeptideAtlas" id="B7PHT1"/>
    </source>
</evidence>
<dbReference type="HOGENOM" id="CLU_418745_0_0_1"/>
<name>B7PHT1_IXOSC</name>
<dbReference type="AlphaFoldDB" id="B7PHT1"/>
<dbReference type="Proteomes" id="UP000001555">
    <property type="component" value="Unassembled WGS sequence"/>
</dbReference>
<dbReference type="EMBL" id="DS714806">
    <property type="protein sequence ID" value="EEC06153.1"/>
    <property type="molecule type" value="Genomic_DNA"/>
</dbReference>
<evidence type="ECO:0000313" key="3">
    <source>
        <dbReference type="EnsemblMetazoa" id="ISCW004477-PA"/>
    </source>
</evidence>
<keyword evidence="1" id="KW-0175">Coiled coil</keyword>
<evidence type="ECO:0000313" key="4">
    <source>
        <dbReference type="Proteomes" id="UP000001555"/>
    </source>
</evidence>
<feature type="coiled-coil region" evidence="1">
    <location>
        <begin position="28"/>
        <end position="55"/>
    </location>
</feature>